<dbReference type="PANTHER" id="PTHR34580">
    <property type="match status" value="1"/>
</dbReference>
<dbReference type="PIRSF" id="PIRSF016838">
    <property type="entry name" value="PafC"/>
    <property type="match status" value="1"/>
</dbReference>
<dbReference type="EMBL" id="CP033896">
    <property type="protein sequence ID" value="AZA13562.1"/>
    <property type="molecule type" value="Genomic_DNA"/>
</dbReference>
<dbReference type="Pfam" id="PF13280">
    <property type="entry name" value="WYL"/>
    <property type="match status" value="1"/>
</dbReference>
<dbReference type="AlphaFoldDB" id="A0A3G6J6W3"/>
<proteinExistence type="predicted"/>
<dbReference type="Pfam" id="PF19187">
    <property type="entry name" value="HTH_PafC"/>
    <property type="match status" value="1"/>
</dbReference>
<reference evidence="3 4" key="1">
    <citation type="submission" date="2018-11" db="EMBL/GenBank/DDBJ databases">
        <authorList>
            <person name="Kleinhagauer T."/>
            <person name="Glaeser S.P."/>
            <person name="Spergser J."/>
            <person name="Ruckert C."/>
            <person name="Kaempfer P."/>
            <person name="Busse H.-J."/>
        </authorList>
    </citation>
    <scope>NUCLEOTIDE SEQUENCE [LARGE SCALE GENOMIC DNA]</scope>
    <source>
        <strain evidence="3 4">200CH</strain>
    </source>
</reference>
<gene>
    <name evidence="3" type="ORF">CCHOA_05810</name>
</gene>
<dbReference type="KEGG" id="ccho:CCHOA_05810"/>
<protein>
    <recommendedName>
        <fullName evidence="5">WYL domain-containing protein</fullName>
    </recommendedName>
</protein>
<dbReference type="Proteomes" id="UP000269019">
    <property type="component" value="Chromosome"/>
</dbReference>
<evidence type="ECO:0000313" key="4">
    <source>
        <dbReference type="Proteomes" id="UP000269019"/>
    </source>
</evidence>
<dbReference type="PROSITE" id="PS52050">
    <property type="entry name" value="WYL"/>
    <property type="match status" value="1"/>
</dbReference>
<organism evidence="3 4">
    <name type="scientific">Corynebacterium choanae</name>
    <dbReference type="NCBI Taxonomy" id="1862358"/>
    <lineage>
        <taxon>Bacteria</taxon>
        <taxon>Bacillati</taxon>
        <taxon>Actinomycetota</taxon>
        <taxon>Actinomycetes</taxon>
        <taxon>Mycobacteriales</taxon>
        <taxon>Corynebacteriaceae</taxon>
        <taxon>Corynebacterium</taxon>
    </lineage>
</organism>
<evidence type="ECO:0000259" key="2">
    <source>
        <dbReference type="Pfam" id="PF19187"/>
    </source>
</evidence>
<name>A0A3G6J6W3_9CORY</name>
<evidence type="ECO:0000313" key="3">
    <source>
        <dbReference type="EMBL" id="AZA13562.1"/>
    </source>
</evidence>
<accession>A0A3G6J6W3</accession>
<keyword evidence="4" id="KW-1185">Reference proteome</keyword>
<evidence type="ECO:0008006" key="5">
    <source>
        <dbReference type="Google" id="ProtNLM"/>
    </source>
</evidence>
<sequence length="327" mass="36426">MNQSILATLTRQAALVCQLARTKHEDVALLAVSQQLDVSQQVLREDLERLKFCGLAEGGVDPQWHRSLQFNYEPGSSAVTVQQSLGLDRPLRLSREEATSLILLLQQLQSIPHNADAAAITGALEKLQHATKNYTGGFAGILGEEDESQVQASATIDEALTRQRAVKFTYRKPGSAAGTSRTVSVAYRFTHDLFWYLAGFDHDAQQPRIFRFDRIDDIAVSDVAIDPRAASIELNPQDPFSLNDAASVRVRIHQSLLWISRTEPVEILSQHDEQFYDATIRYHSMSWLVNFIVGHAGNIVALDPLVAQQVIEQAKAGLTHYVQQETR</sequence>
<dbReference type="InterPro" id="IPR026881">
    <property type="entry name" value="WYL_dom"/>
</dbReference>
<evidence type="ECO:0000259" key="1">
    <source>
        <dbReference type="Pfam" id="PF13280"/>
    </source>
</evidence>
<dbReference type="InterPro" id="IPR051534">
    <property type="entry name" value="CBASS_pafABC_assoc_protein"/>
</dbReference>
<dbReference type="InterPro" id="IPR028349">
    <property type="entry name" value="PafC-like"/>
</dbReference>
<feature type="domain" description="PafC HTH" evidence="2">
    <location>
        <begin position="9"/>
        <end position="128"/>
    </location>
</feature>
<dbReference type="RefSeq" id="WP_123927812.1">
    <property type="nucleotide sequence ID" value="NZ_CP033896.1"/>
</dbReference>
<dbReference type="PANTHER" id="PTHR34580:SF1">
    <property type="entry name" value="PROTEIN PAFC"/>
    <property type="match status" value="1"/>
</dbReference>
<dbReference type="InterPro" id="IPR043839">
    <property type="entry name" value="PafC_HTH"/>
</dbReference>
<feature type="domain" description="WYL" evidence="1">
    <location>
        <begin position="154"/>
        <end position="219"/>
    </location>
</feature>
<dbReference type="OrthoDB" id="5174471at2"/>